<dbReference type="Proteomes" id="UP000018948">
    <property type="component" value="Unassembled WGS sequence"/>
</dbReference>
<reference evidence="2 3" key="1">
    <citation type="submission" date="2013-11" db="EMBL/GenBank/DDBJ databases">
        <title>The Genome Sequence of Phytophthora parasitica P10297.</title>
        <authorList>
            <consortium name="The Broad Institute Genomics Platform"/>
            <person name="Russ C."/>
            <person name="Tyler B."/>
            <person name="Panabieres F."/>
            <person name="Shan W."/>
            <person name="Tripathy S."/>
            <person name="Grunwald N."/>
            <person name="Machado M."/>
            <person name="Johnson C.S."/>
            <person name="Walker B."/>
            <person name="Young S.K."/>
            <person name="Zeng Q."/>
            <person name="Gargeya S."/>
            <person name="Fitzgerald M."/>
            <person name="Haas B."/>
            <person name="Abouelleil A."/>
            <person name="Allen A.W."/>
            <person name="Alvarado L."/>
            <person name="Arachchi H.M."/>
            <person name="Berlin A.M."/>
            <person name="Chapman S.B."/>
            <person name="Gainer-Dewar J."/>
            <person name="Goldberg J."/>
            <person name="Griggs A."/>
            <person name="Gujja S."/>
            <person name="Hansen M."/>
            <person name="Howarth C."/>
            <person name="Imamovic A."/>
            <person name="Ireland A."/>
            <person name="Larimer J."/>
            <person name="McCowan C."/>
            <person name="Murphy C."/>
            <person name="Pearson M."/>
            <person name="Poon T.W."/>
            <person name="Priest M."/>
            <person name="Roberts A."/>
            <person name="Saif S."/>
            <person name="Shea T."/>
            <person name="Sisk P."/>
            <person name="Sykes S."/>
            <person name="Wortman J."/>
            <person name="Nusbaum C."/>
            <person name="Birren B."/>
        </authorList>
    </citation>
    <scope>NUCLEOTIDE SEQUENCE [LARGE SCALE GENOMIC DNA]</scope>
    <source>
        <strain evidence="2 3">P10297</strain>
    </source>
</reference>
<accession>W2ZTC9</accession>
<dbReference type="OrthoDB" id="165914at2759"/>
<dbReference type="EMBL" id="ANIY01001096">
    <property type="protein sequence ID" value="ETP49469.1"/>
    <property type="molecule type" value="Genomic_DNA"/>
</dbReference>
<gene>
    <name evidence="2" type="ORF">F442_05017</name>
</gene>
<feature type="region of interest" description="Disordered" evidence="1">
    <location>
        <begin position="24"/>
        <end position="44"/>
    </location>
</feature>
<evidence type="ECO:0008006" key="4">
    <source>
        <dbReference type="Google" id="ProtNLM"/>
    </source>
</evidence>
<organism evidence="2 3">
    <name type="scientific">Phytophthora nicotianae P10297</name>
    <dbReference type="NCBI Taxonomy" id="1317064"/>
    <lineage>
        <taxon>Eukaryota</taxon>
        <taxon>Sar</taxon>
        <taxon>Stramenopiles</taxon>
        <taxon>Oomycota</taxon>
        <taxon>Peronosporomycetes</taxon>
        <taxon>Peronosporales</taxon>
        <taxon>Peronosporaceae</taxon>
        <taxon>Phytophthora</taxon>
    </lineage>
</organism>
<evidence type="ECO:0000313" key="3">
    <source>
        <dbReference type="Proteomes" id="UP000018948"/>
    </source>
</evidence>
<evidence type="ECO:0000256" key="1">
    <source>
        <dbReference type="SAM" id="MobiDB-lite"/>
    </source>
</evidence>
<feature type="compositionally biased region" description="Basic residues" evidence="1">
    <location>
        <begin position="215"/>
        <end position="224"/>
    </location>
</feature>
<evidence type="ECO:0000313" key="2">
    <source>
        <dbReference type="EMBL" id="ETP49469.1"/>
    </source>
</evidence>
<name>W2ZTC9_PHYNI</name>
<sequence>MGTVLELRLQDSIFPHHYSLSSQVQQAKEMSSPTSNNRRKSKAAWSNEDDIRLCRAFVLATQDSDGTEHVKNMWTRVYTHYAKLVDEEDPGAAPRAGGALQTHWSSFIRPESSFFMSLLVKVEKEEHEGWKEEDFIMEAKHRFETIRQAEEAETLRAYRESTQQAILENTEPPAKPKTKATTFRYAHCIPVLKTSNRFMRAVLSEKKTRVARSPTQKRRGRRPKLPSDADEIMNGSEASYDSAELQGKASPKRRKESVASSAASASASASSSSSSSDDSSDDGAPMPKGVASVAAPVATPSQTVQLPIAQESRIPHANTQNGSYAAKAQVVRSQRSQQKANYRLKLLAELRGIVETISQLANQLENGTAAPMGMAAGSRLDPTLAEEVQQDLRFFREQKLRLKHELDALDASEVQS</sequence>
<dbReference type="PANTHER" id="PTHR45125:SF3">
    <property type="entry name" value="NO-APICAL-MERISTEM-ASSOCIATED CARBOXY-TERMINAL DOMAIN PROTEIN"/>
    <property type="match status" value="1"/>
</dbReference>
<protein>
    <recommendedName>
        <fullName evidence="4">No apical meristem-associated C-terminal domain-containing protein</fullName>
    </recommendedName>
</protein>
<feature type="compositionally biased region" description="Polar residues" evidence="1">
    <location>
        <begin position="24"/>
        <end position="36"/>
    </location>
</feature>
<dbReference type="PANTHER" id="PTHR45125">
    <property type="entry name" value="F21J9.4-RELATED"/>
    <property type="match status" value="1"/>
</dbReference>
<feature type="region of interest" description="Disordered" evidence="1">
    <location>
        <begin position="203"/>
        <end position="290"/>
    </location>
</feature>
<dbReference type="AlphaFoldDB" id="W2ZTC9"/>
<comment type="caution">
    <text evidence="2">The sequence shown here is derived from an EMBL/GenBank/DDBJ whole genome shotgun (WGS) entry which is preliminary data.</text>
</comment>
<proteinExistence type="predicted"/>
<feature type="compositionally biased region" description="Low complexity" evidence="1">
    <location>
        <begin position="259"/>
        <end position="277"/>
    </location>
</feature>